<keyword evidence="3 8" id="KW-0285">Flavoprotein</keyword>
<proteinExistence type="inferred from homology"/>
<evidence type="ECO:0000256" key="6">
    <source>
        <dbReference type="ARBA" id="ARBA00023002"/>
    </source>
</evidence>
<keyword evidence="5" id="KW-0521">NADP</keyword>
<dbReference type="Pfam" id="PF00743">
    <property type="entry name" value="FMO-like"/>
    <property type="match status" value="2"/>
</dbReference>
<keyword evidence="4 8" id="KW-0274">FAD</keyword>
<dbReference type="InterPro" id="IPR020946">
    <property type="entry name" value="Flavin_mOase-like"/>
</dbReference>
<sequence length="429" mass="49367">MAKIRIGVIGAGAAGLCAGKNMVHNPEKYDFVIFEQSSEVGGTWNYTEKTGVDEFNLPIHSSMYKNLRTNVPKEIMGFPDYPFPDSGKSFTHHTQVLKYLKNYANEHGLYDKIKFQTHVKSVTPEELGDNKRVWKIVATDLKADKDTEYEFDAVMVCNGHYAVPNIPPIDDIELYRGSTSHSHSYRDPESFRNKTVIVLGAASSGMDIAMEVSTVANKVYLSHNLPPIKCELPKNILQVAGIKRALEDGFVLNDDTTVQADVLLYCTGYLFNFPFLTEKCKVTINQNRVMPLYKHLIHMDYPELCFVGLPFTVLPFPLFQYQAVYFLKTLDKTIELPSREEMEEDAERDFKKRIIEMKMPPKHAHKMGPLQWDYFRDLGNEADFETLPPVYRMVYDKVEGERKNNVMMYKREEYKLLSEEEYARTTPEP</sequence>
<dbReference type="PANTHER" id="PTHR23023">
    <property type="entry name" value="DIMETHYLANILINE MONOOXYGENASE"/>
    <property type="match status" value="1"/>
</dbReference>
<dbReference type="InterPro" id="IPR036188">
    <property type="entry name" value="FAD/NAD-bd_sf"/>
</dbReference>
<comment type="similarity">
    <text evidence="2 8">Belongs to the FMO family.</text>
</comment>
<gene>
    <name evidence="9" type="ORF">PYX00_003250</name>
</gene>
<evidence type="ECO:0000256" key="4">
    <source>
        <dbReference type="ARBA" id="ARBA00022827"/>
    </source>
</evidence>
<dbReference type="SUPFAM" id="SSF51905">
    <property type="entry name" value="FAD/NAD(P)-binding domain"/>
    <property type="match status" value="2"/>
</dbReference>
<evidence type="ECO:0000256" key="2">
    <source>
        <dbReference type="ARBA" id="ARBA00009183"/>
    </source>
</evidence>
<evidence type="ECO:0000256" key="3">
    <source>
        <dbReference type="ARBA" id="ARBA00022630"/>
    </source>
</evidence>
<dbReference type="InterPro" id="IPR000960">
    <property type="entry name" value="Flavin_mOase"/>
</dbReference>
<evidence type="ECO:0000256" key="7">
    <source>
        <dbReference type="ARBA" id="ARBA00023033"/>
    </source>
</evidence>
<accession>A0AAW2I184</accession>
<comment type="cofactor">
    <cofactor evidence="1 8">
        <name>FAD</name>
        <dbReference type="ChEBI" id="CHEBI:57692"/>
    </cofactor>
</comment>
<reference evidence="9" key="1">
    <citation type="journal article" date="2024" name="Gigascience">
        <title>Chromosome-level genome of the poultry shaft louse Menopon gallinae provides insight into the host-switching and adaptive evolution of parasitic lice.</title>
        <authorList>
            <person name="Xu Y."/>
            <person name="Ma L."/>
            <person name="Liu S."/>
            <person name="Liang Y."/>
            <person name="Liu Q."/>
            <person name="He Z."/>
            <person name="Tian L."/>
            <person name="Duan Y."/>
            <person name="Cai W."/>
            <person name="Li H."/>
            <person name="Song F."/>
        </authorList>
    </citation>
    <scope>NUCLEOTIDE SEQUENCE</scope>
    <source>
        <strain evidence="9">Cailab_2023a</strain>
    </source>
</reference>
<dbReference type="GO" id="GO:0050661">
    <property type="term" value="F:NADP binding"/>
    <property type="evidence" value="ECO:0007669"/>
    <property type="project" value="InterPro"/>
</dbReference>
<comment type="caution">
    <text evidence="9">The sequence shown here is derived from an EMBL/GenBank/DDBJ whole genome shotgun (WGS) entry which is preliminary data.</text>
</comment>
<keyword evidence="6 8" id="KW-0560">Oxidoreductase</keyword>
<dbReference type="PIRSF" id="PIRSF000332">
    <property type="entry name" value="FMO"/>
    <property type="match status" value="1"/>
</dbReference>
<dbReference type="EC" id="1.-.-.-" evidence="8"/>
<dbReference type="EMBL" id="JARGDH010000002">
    <property type="protein sequence ID" value="KAL0275392.1"/>
    <property type="molecule type" value="Genomic_DNA"/>
</dbReference>
<keyword evidence="7 8" id="KW-0503">Monooxygenase</keyword>
<dbReference type="InterPro" id="IPR050346">
    <property type="entry name" value="FMO-like"/>
</dbReference>
<evidence type="ECO:0000256" key="1">
    <source>
        <dbReference type="ARBA" id="ARBA00001974"/>
    </source>
</evidence>
<evidence type="ECO:0000256" key="8">
    <source>
        <dbReference type="RuleBase" id="RU361177"/>
    </source>
</evidence>
<evidence type="ECO:0000256" key="5">
    <source>
        <dbReference type="ARBA" id="ARBA00022857"/>
    </source>
</evidence>
<dbReference type="Gene3D" id="3.50.50.60">
    <property type="entry name" value="FAD/NAD(P)-binding domain"/>
    <property type="match status" value="2"/>
</dbReference>
<dbReference type="FunFam" id="3.50.50.60:FF:000138">
    <property type="entry name" value="Flavin-containing monooxygenase"/>
    <property type="match status" value="1"/>
</dbReference>
<name>A0AAW2I184_9NEOP</name>
<evidence type="ECO:0000313" key="9">
    <source>
        <dbReference type="EMBL" id="KAL0275392.1"/>
    </source>
</evidence>
<dbReference type="AlphaFoldDB" id="A0AAW2I184"/>
<organism evidence="9">
    <name type="scientific">Menopon gallinae</name>
    <name type="common">poultry shaft louse</name>
    <dbReference type="NCBI Taxonomy" id="328185"/>
    <lineage>
        <taxon>Eukaryota</taxon>
        <taxon>Metazoa</taxon>
        <taxon>Ecdysozoa</taxon>
        <taxon>Arthropoda</taxon>
        <taxon>Hexapoda</taxon>
        <taxon>Insecta</taxon>
        <taxon>Pterygota</taxon>
        <taxon>Neoptera</taxon>
        <taxon>Paraneoptera</taxon>
        <taxon>Psocodea</taxon>
        <taxon>Troctomorpha</taxon>
        <taxon>Phthiraptera</taxon>
        <taxon>Amblycera</taxon>
        <taxon>Menoponidae</taxon>
        <taxon>Menopon</taxon>
    </lineage>
</organism>
<dbReference type="PRINTS" id="PR00370">
    <property type="entry name" value="FMOXYGENASE"/>
</dbReference>
<dbReference type="GO" id="GO:0050660">
    <property type="term" value="F:flavin adenine dinucleotide binding"/>
    <property type="evidence" value="ECO:0007669"/>
    <property type="project" value="InterPro"/>
</dbReference>
<dbReference type="GO" id="GO:0004499">
    <property type="term" value="F:N,N-dimethylaniline monooxygenase activity"/>
    <property type="evidence" value="ECO:0007669"/>
    <property type="project" value="InterPro"/>
</dbReference>
<protein>
    <recommendedName>
        <fullName evidence="8">Flavin-containing monooxygenase</fullName>
        <ecNumber evidence="8">1.-.-.-</ecNumber>
    </recommendedName>
</protein>